<evidence type="ECO:0000313" key="12">
    <source>
        <dbReference type="EMBL" id="TFY76222.1"/>
    </source>
</evidence>
<keyword evidence="6 10" id="KW-0560">Oxidoreductase</keyword>
<evidence type="ECO:0000256" key="10">
    <source>
        <dbReference type="RuleBase" id="RU000461"/>
    </source>
</evidence>
<dbReference type="GO" id="GO:0016705">
    <property type="term" value="F:oxidoreductase activity, acting on paired donors, with incorporation or reduction of molecular oxygen"/>
    <property type="evidence" value="ECO:0007669"/>
    <property type="project" value="InterPro"/>
</dbReference>
<dbReference type="CDD" id="cd11065">
    <property type="entry name" value="CYP64-like"/>
    <property type="match status" value="1"/>
</dbReference>
<dbReference type="PANTHER" id="PTHR46300">
    <property type="entry name" value="P450, PUTATIVE (EUROFUNG)-RELATED-RELATED"/>
    <property type="match status" value="1"/>
</dbReference>
<dbReference type="GO" id="GO:0005506">
    <property type="term" value="F:iron ion binding"/>
    <property type="evidence" value="ECO:0007669"/>
    <property type="project" value="InterPro"/>
</dbReference>
<accession>A0A4Y9ZN59</accession>
<evidence type="ECO:0000256" key="1">
    <source>
        <dbReference type="ARBA" id="ARBA00001971"/>
    </source>
</evidence>
<protein>
    <recommendedName>
        <fullName evidence="14">Cytochrome P450</fullName>
    </recommendedName>
</protein>
<dbReference type="PRINTS" id="PR00463">
    <property type="entry name" value="EP450I"/>
</dbReference>
<dbReference type="SUPFAM" id="SSF48264">
    <property type="entry name" value="Cytochrome P450"/>
    <property type="match status" value="1"/>
</dbReference>
<dbReference type="GO" id="GO:0004497">
    <property type="term" value="F:monooxygenase activity"/>
    <property type="evidence" value="ECO:0007669"/>
    <property type="project" value="UniProtKB-KW"/>
</dbReference>
<dbReference type="Pfam" id="PF00067">
    <property type="entry name" value="p450"/>
    <property type="match status" value="1"/>
</dbReference>
<evidence type="ECO:0000256" key="11">
    <source>
        <dbReference type="SAM" id="Phobius"/>
    </source>
</evidence>
<dbReference type="InterPro" id="IPR050364">
    <property type="entry name" value="Cytochrome_P450_fung"/>
</dbReference>
<keyword evidence="8 10" id="KW-0503">Monooxygenase</keyword>
<evidence type="ECO:0008006" key="14">
    <source>
        <dbReference type="Google" id="ProtNLM"/>
    </source>
</evidence>
<evidence type="ECO:0000256" key="3">
    <source>
        <dbReference type="ARBA" id="ARBA00010617"/>
    </source>
</evidence>
<dbReference type="STRING" id="135208.A0A4Y9ZN59"/>
<comment type="pathway">
    <text evidence="2">Secondary metabolite biosynthesis.</text>
</comment>
<reference evidence="12 13" key="1">
    <citation type="submission" date="2019-02" db="EMBL/GenBank/DDBJ databases">
        <title>Genome sequencing of the rare red list fungi Hericium alpestre (H. flagellum).</title>
        <authorList>
            <person name="Buettner E."/>
            <person name="Kellner H."/>
        </authorList>
    </citation>
    <scope>NUCLEOTIDE SEQUENCE [LARGE SCALE GENOMIC DNA]</scope>
    <source>
        <strain evidence="12 13">DSM 108284</strain>
    </source>
</reference>
<dbReference type="OrthoDB" id="2789670at2759"/>
<proteinExistence type="inferred from homology"/>
<dbReference type="Gene3D" id="1.10.630.10">
    <property type="entry name" value="Cytochrome P450"/>
    <property type="match status" value="1"/>
</dbReference>
<evidence type="ECO:0000256" key="8">
    <source>
        <dbReference type="ARBA" id="ARBA00023033"/>
    </source>
</evidence>
<keyword evidence="11" id="KW-1133">Transmembrane helix</keyword>
<comment type="cofactor">
    <cofactor evidence="1 9">
        <name>heme</name>
        <dbReference type="ChEBI" id="CHEBI:30413"/>
    </cofactor>
</comment>
<evidence type="ECO:0000256" key="2">
    <source>
        <dbReference type="ARBA" id="ARBA00005179"/>
    </source>
</evidence>
<keyword evidence="5 9" id="KW-0479">Metal-binding</keyword>
<keyword evidence="7 9" id="KW-0408">Iron</keyword>
<evidence type="ECO:0000256" key="6">
    <source>
        <dbReference type="ARBA" id="ARBA00023002"/>
    </source>
</evidence>
<dbReference type="PROSITE" id="PS00086">
    <property type="entry name" value="CYTOCHROME_P450"/>
    <property type="match status" value="1"/>
</dbReference>
<dbReference type="InterPro" id="IPR017972">
    <property type="entry name" value="Cyt_P450_CS"/>
</dbReference>
<feature type="binding site" description="axial binding residue" evidence="9">
    <location>
        <position position="323"/>
    </location>
    <ligand>
        <name>heme</name>
        <dbReference type="ChEBI" id="CHEBI:30413"/>
    </ligand>
    <ligandPart>
        <name>Fe</name>
        <dbReference type="ChEBI" id="CHEBI:18248"/>
    </ligandPart>
</feature>
<feature type="transmembrane region" description="Helical" evidence="11">
    <location>
        <begin position="6"/>
        <end position="24"/>
    </location>
</feature>
<evidence type="ECO:0000256" key="9">
    <source>
        <dbReference type="PIRSR" id="PIRSR602401-1"/>
    </source>
</evidence>
<dbReference type="InterPro" id="IPR001128">
    <property type="entry name" value="Cyt_P450"/>
</dbReference>
<dbReference type="EMBL" id="SFCI01001275">
    <property type="protein sequence ID" value="TFY76222.1"/>
    <property type="molecule type" value="Genomic_DNA"/>
</dbReference>
<evidence type="ECO:0000313" key="13">
    <source>
        <dbReference type="Proteomes" id="UP000298061"/>
    </source>
</evidence>
<keyword evidence="11" id="KW-0812">Transmembrane</keyword>
<dbReference type="InterPro" id="IPR002401">
    <property type="entry name" value="Cyt_P450_E_grp-I"/>
</dbReference>
<dbReference type="InterPro" id="IPR036396">
    <property type="entry name" value="Cyt_P450_sf"/>
</dbReference>
<dbReference type="GO" id="GO:0020037">
    <property type="term" value="F:heme binding"/>
    <property type="evidence" value="ECO:0007669"/>
    <property type="project" value="InterPro"/>
</dbReference>
<evidence type="ECO:0000256" key="5">
    <source>
        <dbReference type="ARBA" id="ARBA00022723"/>
    </source>
</evidence>
<dbReference type="Proteomes" id="UP000298061">
    <property type="component" value="Unassembled WGS sequence"/>
</dbReference>
<evidence type="ECO:0000256" key="7">
    <source>
        <dbReference type="ARBA" id="ARBA00023004"/>
    </source>
</evidence>
<keyword evidence="4 9" id="KW-0349">Heme</keyword>
<evidence type="ECO:0000256" key="4">
    <source>
        <dbReference type="ARBA" id="ARBA00022617"/>
    </source>
</evidence>
<comment type="caution">
    <text evidence="12">The sequence shown here is derived from an EMBL/GenBank/DDBJ whole genome shotgun (WGS) entry which is preliminary data.</text>
</comment>
<gene>
    <name evidence="12" type="ORF">EWM64_g7790</name>
</gene>
<dbReference type="PRINTS" id="PR00385">
    <property type="entry name" value="P450"/>
</dbReference>
<dbReference type="AlphaFoldDB" id="A0A4Y9ZN59"/>
<dbReference type="PANTHER" id="PTHR46300:SF7">
    <property type="entry name" value="P450, PUTATIVE (EUROFUNG)-RELATED"/>
    <property type="match status" value="1"/>
</dbReference>
<organism evidence="12 13">
    <name type="scientific">Hericium alpestre</name>
    <dbReference type="NCBI Taxonomy" id="135208"/>
    <lineage>
        <taxon>Eukaryota</taxon>
        <taxon>Fungi</taxon>
        <taxon>Dikarya</taxon>
        <taxon>Basidiomycota</taxon>
        <taxon>Agaricomycotina</taxon>
        <taxon>Agaricomycetes</taxon>
        <taxon>Russulales</taxon>
        <taxon>Hericiaceae</taxon>
        <taxon>Hericium</taxon>
    </lineage>
</organism>
<keyword evidence="11" id="KW-0472">Membrane</keyword>
<comment type="similarity">
    <text evidence="3 10">Belongs to the cytochrome P450 family.</text>
</comment>
<name>A0A4Y9ZN59_9AGAM</name>
<sequence>MAHEDIRYTLLTLLAVVLVSIIVTKRRRRLLPLPPGPPSLPLIGCFLSIPKRDAFMAAAASVTLAIAYGYKVAPQGDSLVEMLEESAKLAIEATLPFASAVNDIPGLKYLPGWFPGMGFKARAKHCRTVLHEVLNAPLEDVQRSMADGTAVQSLASELLKANEASGGGAEGYDAIRDVTGSVYTAGAETTSTAVNSAILALVLHPDVQWRAQAEIDSVIGRDRLPDFDDRASMPYVDAVCREVIRWKIVNPLGLPRRVRSDDVYEGHFIPKGALLFPNTWAIVHDPERYPEPFSFKPERFLLEDGSLNDDEVQMKFGFGRRICPGRHVADASVWIMVSSILAVFDICHAKGEHGKEIPIDETCIDGLVSRPLPFECAIVPRDAKAATLIRSLA</sequence>
<keyword evidence="13" id="KW-1185">Reference proteome</keyword>